<accession>A0ABR1E179</accession>
<comment type="caution">
    <text evidence="2">The sequence shown here is derived from an EMBL/GenBank/DDBJ whole genome shotgun (WGS) entry which is preliminary data.</text>
</comment>
<dbReference type="EMBL" id="JAVFWL010000005">
    <property type="protein sequence ID" value="KAK6756355.1"/>
    <property type="molecule type" value="Genomic_DNA"/>
</dbReference>
<proteinExistence type="predicted"/>
<keyword evidence="1" id="KW-0732">Signal</keyword>
<name>A0ABR1E179_NECAM</name>
<organism evidence="2 3">
    <name type="scientific">Necator americanus</name>
    <name type="common">Human hookworm</name>
    <dbReference type="NCBI Taxonomy" id="51031"/>
    <lineage>
        <taxon>Eukaryota</taxon>
        <taxon>Metazoa</taxon>
        <taxon>Ecdysozoa</taxon>
        <taxon>Nematoda</taxon>
        <taxon>Chromadorea</taxon>
        <taxon>Rhabditida</taxon>
        <taxon>Rhabditina</taxon>
        <taxon>Rhabditomorpha</taxon>
        <taxon>Strongyloidea</taxon>
        <taxon>Ancylostomatidae</taxon>
        <taxon>Bunostominae</taxon>
        <taxon>Necator</taxon>
    </lineage>
</organism>
<sequence length="67" mass="8079">MYTTLFPLLVAVFVGLISSQPQALMADLVFYEYFERPRRYLNLFTKLHRIREGSKRFDPFHEFIDYA</sequence>
<evidence type="ECO:0000313" key="3">
    <source>
        <dbReference type="Proteomes" id="UP001303046"/>
    </source>
</evidence>
<reference evidence="2 3" key="1">
    <citation type="submission" date="2023-08" db="EMBL/GenBank/DDBJ databases">
        <title>A Necator americanus chromosomal reference genome.</title>
        <authorList>
            <person name="Ilik V."/>
            <person name="Petrzelkova K.J."/>
            <person name="Pardy F."/>
            <person name="Fuh T."/>
            <person name="Niatou-Singa F.S."/>
            <person name="Gouil Q."/>
            <person name="Baker L."/>
            <person name="Ritchie M.E."/>
            <person name="Jex A.R."/>
            <person name="Gazzola D."/>
            <person name="Li H."/>
            <person name="Toshio Fujiwara R."/>
            <person name="Zhan B."/>
            <person name="Aroian R.V."/>
            <person name="Pafco B."/>
            <person name="Schwarz E.M."/>
        </authorList>
    </citation>
    <scope>NUCLEOTIDE SEQUENCE [LARGE SCALE GENOMIC DNA]</scope>
    <source>
        <strain evidence="2 3">Aroian</strain>
        <tissue evidence="2">Whole animal</tissue>
    </source>
</reference>
<feature type="chain" id="PRO_5046459209" evidence="1">
    <location>
        <begin position="20"/>
        <end position="67"/>
    </location>
</feature>
<evidence type="ECO:0000313" key="2">
    <source>
        <dbReference type="EMBL" id="KAK6756355.1"/>
    </source>
</evidence>
<keyword evidence="3" id="KW-1185">Reference proteome</keyword>
<dbReference type="Proteomes" id="UP001303046">
    <property type="component" value="Unassembled WGS sequence"/>
</dbReference>
<feature type="signal peptide" evidence="1">
    <location>
        <begin position="1"/>
        <end position="19"/>
    </location>
</feature>
<evidence type="ECO:0000256" key="1">
    <source>
        <dbReference type="SAM" id="SignalP"/>
    </source>
</evidence>
<protein>
    <submittedName>
        <fullName evidence="2">Uncharacterized protein</fullName>
    </submittedName>
</protein>
<gene>
    <name evidence="2" type="primary">Necator_chrV.g19434</name>
    <name evidence="2" type="ORF">RB195_014642</name>
</gene>